<evidence type="ECO:0000256" key="3">
    <source>
        <dbReference type="ARBA" id="ARBA00022833"/>
    </source>
</evidence>
<reference evidence="8" key="1">
    <citation type="submission" date="2013-07" db="EMBL/GenBank/DDBJ databases">
        <authorList>
            <person name="Geib S."/>
        </authorList>
    </citation>
    <scope>NUCLEOTIDE SEQUENCE</scope>
</reference>
<reference evidence="8" key="2">
    <citation type="journal article" date="2014" name="BMC Genomics">
        <title>A genomic perspective to assessing quality of mass-reared SIT flies used in Mediterranean fruit fly (Ceratitis capitata) eradication in California.</title>
        <authorList>
            <person name="Calla B."/>
            <person name="Hall B."/>
            <person name="Hou S."/>
            <person name="Geib S.M."/>
        </authorList>
    </citation>
    <scope>NUCLEOTIDE SEQUENCE</scope>
</reference>
<dbReference type="PROSITE" id="PS50950">
    <property type="entry name" value="ZF_THAP"/>
    <property type="match status" value="2"/>
</dbReference>
<dbReference type="RefSeq" id="XP_004517738.1">
    <property type="nucleotide sequence ID" value="XM_004517681.3"/>
</dbReference>
<proteinExistence type="evidence at transcript level"/>
<dbReference type="InterPro" id="IPR006612">
    <property type="entry name" value="THAP_Znf"/>
</dbReference>
<dbReference type="GeneID" id="101452091"/>
<dbReference type="EMBL" id="GAMC01005483">
    <property type="protein sequence ID" value="JAC01073.1"/>
    <property type="molecule type" value="mRNA"/>
</dbReference>
<dbReference type="EMBL" id="GAMC01005481">
    <property type="protein sequence ID" value="JAC01075.1"/>
    <property type="molecule type" value="mRNA"/>
</dbReference>
<evidence type="ECO:0000259" key="7">
    <source>
        <dbReference type="PROSITE" id="PS50950"/>
    </source>
</evidence>
<accession>W8CAR4</accession>
<feature type="domain" description="THAP-type" evidence="7">
    <location>
        <begin position="93"/>
        <end position="168"/>
    </location>
</feature>
<dbReference type="PANTHER" id="PTHR46600:SF11">
    <property type="entry name" value="THAP DOMAIN-CONTAINING PROTEIN 10"/>
    <property type="match status" value="1"/>
</dbReference>
<dbReference type="AlphaFoldDB" id="W8CAR4"/>
<dbReference type="GO" id="GO:0008270">
    <property type="term" value="F:zinc ion binding"/>
    <property type="evidence" value="ECO:0007669"/>
    <property type="project" value="UniProtKB-KW"/>
</dbReference>
<name>W8CAR4_CERCA</name>
<keyword evidence="3" id="KW-0862">Zinc</keyword>
<dbReference type="SMART" id="SM00980">
    <property type="entry name" value="THAP"/>
    <property type="match status" value="2"/>
</dbReference>
<evidence type="ECO:0000256" key="5">
    <source>
        <dbReference type="PROSITE-ProRule" id="PRU00309"/>
    </source>
</evidence>
<dbReference type="GO" id="GO:0043565">
    <property type="term" value="F:sequence-specific DNA binding"/>
    <property type="evidence" value="ECO:0007669"/>
    <property type="project" value="InterPro"/>
</dbReference>
<keyword evidence="2 5" id="KW-0863">Zinc-finger</keyword>
<keyword evidence="4 5" id="KW-0238">DNA-binding</keyword>
<dbReference type="Pfam" id="PF05485">
    <property type="entry name" value="THAP"/>
    <property type="match status" value="2"/>
</dbReference>
<dbReference type="SMART" id="SM00692">
    <property type="entry name" value="DM3"/>
    <property type="match status" value="2"/>
</dbReference>
<evidence type="ECO:0000313" key="8">
    <source>
        <dbReference type="EMBL" id="JAC01075.1"/>
    </source>
</evidence>
<dbReference type="KEGG" id="ccat:101452091"/>
<organism evidence="8">
    <name type="scientific">Ceratitis capitata</name>
    <name type="common">Mediterranean fruit fly</name>
    <name type="synonym">Tephritis capitata</name>
    <dbReference type="NCBI Taxonomy" id="7213"/>
    <lineage>
        <taxon>Eukaryota</taxon>
        <taxon>Metazoa</taxon>
        <taxon>Ecdysozoa</taxon>
        <taxon>Arthropoda</taxon>
        <taxon>Hexapoda</taxon>
        <taxon>Insecta</taxon>
        <taxon>Pterygota</taxon>
        <taxon>Neoptera</taxon>
        <taxon>Endopterygota</taxon>
        <taxon>Diptera</taxon>
        <taxon>Brachycera</taxon>
        <taxon>Muscomorpha</taxon>
        <taxon>Tephritoidea</taxon>
        <taxon>Tephritidae</taxon>
        <taxon>Ceratitis</taxon>
        <taxon>Ceratitis</taxon>
    </lineage>
</organism>
<dbReference type="OrthoDB" id="5982876at2759"/>
<evidence type="ECO:0000256" key="6">
    <source>
        <dbReference type="SAM" id="MobiDB-lite"/>
    </source>
</evidence>
<evidence type="ECO:0000256" key="1">
    <source>
        <dbReference type="ARBA" id="ARBA00022723"/>
    </source>
</evidence>
<evidence type="ECO:0000256" key="2">
    <source>
        <dbReference type="ARBA" id="ARBA00022771"/>
    </source>
</evidence>
<keyword evidence="1" id="KW-0479">Metal-binding</keyword>
<protein>
    <recommendedName>
        <fullName evidence="7">THAP-type domain-containing protein</fullName>
    </recommendedName>
</protein>
<dbReference type="SUPFAM" id="SSF57716">
    <property type="entry name" value="Glucocorticoid receptor-like (DNA-binding domain)"/>
    <property type="match status" value="2"/>
</dbReference>
<feature type="region of interest" description="Disordered" evidence="6">
    <location>
        <begin position="172"/>
        <end position="202"/>
    </location>
</feature>
<dbReference type="InterPro" id="IPR026516">
    <property type="entry name" value="THAP1/10"/>
</dbReference>
<sequence>MSGDRRCVVPKCGHTRFTNRELKFYAFPKDPDLKLKWMENLKMKKCLNKLNFVCSIHFEDKMKCESRLKKKAVPTLHLGYNGPVAHEFIEHFIPKRKCCVQSCRRRNLYKNRILFKFTDNEKEIYAWAKACKLPLPLPSKKLYICERHFEEAFFSKVRLFPGAFPKLYLSDEDEEDVEKSDNKSNASDTEQSEEDSYAPDLQINPPEEQIRKLNAEIECLRKDILLLENNAIYPQAESSAEALIFARMIVGDEKLDYTDKEKDLAKKLRCNISAIAYRFMNRDIGCRLPQFKTKELMKFKFN</sequence>
<dbReference type="RefSeq" id="XP_012155356.1">
    <property type="nucleotide sequence ID" value="XM_012299966.2"/>
</dbReference>
<evidence type="ECO:0000256" key="4">
    <source>
        <dbReference type="ARBA" id="ARBA00023125"/>
    </source>
</evidence>
<dbReference type="PANTHER" id="PTHR46600">
    <property type="entry name" value="THAP DOMAIN-CONTAINING"/>
    <property type="match status" value="1"/>
</dbReference>
<feature type="domain" description="THAP-type" evidence="7">
    <location>
        <begin position="1"/>
        <end position="77"/>
    </location>
</feature>
<dbReference type="RefSeq" id="XP_004517739.1">
    <property type="nucleotide sequence ID" value="XM_004517682.3"/>
</dbReference>